<name>A0A821REX5_9BILA</name>
<protein>
    <submittedName>
        <fullName evidence="2">Uncharacterized protein</fullName>
    </submittedName>
</protein>
<comment type="caution">
    <text evidence="2">The sequence shown here is derived from an EMBL/GenBank/DDBJ whole genome shotgun (WGS) entry which is preliminary data.</text>
</comment>
<evidence type="ECO:0000313" key="3">
    <source>
        <dbReference type="Proteomes" id="UP000663848"/>
    </source>
</evidence>
<dbReference type="Proteomes" id="UP000663851">
    <property type="component" value="Unassembled WGS sequence"/>
</dbReference>
<reference evidence="2" key="1">
    <citation type="submission" date="2021-02" db="EMBL/GenBank/DDBJ databases">
        <authorList>
            <person name="Nowell W R."/>
        </authorList>
    </citation>
    <scope>NUCLEOTIDE SEQUENCE</scope>
</reference>
<dbReference type="EMBL" id="CAJOBO010002652">
    <property type="protein sequence ID" value="CAF4462000.1"/>
    <property type="molecule type" value="Genomic_DNA"/>
</dbReference>
<organism evidence="2 3">
    <name type="scientific">Rotaria socialis</name>
    <dbReference type="NCBI Taxonomy" id="392032"/>
    <lineage>
        <taxon>Eukaryota</taxon>
        <taxon>Metazoa</taxon>
        <taxon>Spiralia</taxon>
        <taxon>Gnathifera</taxon>
        <taxon>Rotifera</taxon>
        <taxon>Eurotatoria</taxon>
        <taxon>Bdelloidea</taxon>
        <taxon>Philodinida</taxon>
        <taxon>Philodinidae</taxon>
        <taxon>Rotaria</taxon>
    </lineage>
</organism>
<evidence type="ECO:0000313" key="2">
    <source>
        <dbReference type="EMBL" id="CAF4840949.1"/>
    </source>
</evidence>
<evidence type="ECO:0000313" key="1">
    <source>
        <dbReference type="EMBL" id="CAF4462000.1"/>
    </source>
</evidence>
<proteinExistence type="predicted"/>
<dbReference type="AlphaFoldDB" id="A0A821REX5"/>
<gene>
    <name evidence="1" type="ORF">HFQ381_LOCUS24727</name>
    <name evidence="2" type="ORF">QYT958_LOCUS26422</name>
</gene>
<sequence length="92" mass="10473">MSLEVQWVPTSGSDINSSTRNPIRFCRMVGYYQVPIGFDVGFLDLGALKEHTLDDFNNTLTTARSISSIRSTTSNDYRNPSQWQFLIVFSIF</sequence>
<dbReference type="EMBL" id="CAJOBR010006297">
    <property type="protein sequence ID" value="CAF4840949.1"/>
    <property type="molecule type" value="Genomic_DNA"/>
</dbReference>
<dbReference type="Proteomes" id="UP000663848">
    <property type="component" value="Unassembled WGS sequence"/>
</dbReference>
<accession>A0A821REX5</accession>